<dbReference type="PANTHER" id="PTHR47074">
    <property type="entry name" value="BNAC02G40300D PROTEIN"/>
    <property type="match status" value="1"/>
</dbReference>
<feature type="domain" description="RNase H type-1" evidence="1">
    <location>
        <begin position="72"/>
        <end position="150"/>
    </location>
</feature>
<dbReference type="PANTHER" id="PTHR47074:SF11">
    <property type="entry name" value="REVERSE TRANSCRIPTASE-LIKE PROTEIN"/>
    <property type="match status" value="1"/>
</dbReference>
<proteinExistence type="predicted"/>
<comment type="caution">
    <text evidence="2">The sequence shown here is derived from an EMBL/GenBank/DDBJ whole genome shotgun (WGS) entry which is preliminary data.</text>
</comment>
<evidence type="ECO:0000313" key="3">
    <source>
        <dbReference type="Proteomes" id="UP001396334"/>
    </source>
</evidence>
<dbReference type="InterPro" id="IPR052929">
    <property type="entry name" value="RNase_H-like_EbsB-rel"/>
</dbReference>
<dbReference type="EMBL" id="JBBPBN010000017">
    <property type="protein sequence ID" value="KAK9020266.1"/>
    <property type="molecule type" value="Genomic_DNA"/>
</dbReference>
<dbReference type="Pfam" id="PF13456">
    <property type="entry name" value="RVT_3"/>
    <property type="match status" value="1"/>
</dbReference>
<organism evidence="2 3">
    <name type="scientific">Hibiscus sabdariffa</name>
    <name type="common">roselle</name>
    <dbReference type="NCBI Taxonomy" id="183260"/>
    <lineage>
        <taxon>Eukaryota</taxon>
        <taxon>Viridiplantae</taxon>
        <taxon>Streptophyta</taxon>
        <taxon>Embryophyta</taxon>
        <taxon>Tracheophyta</taxon>
        <taxon>Spermatophyta</taxon>
        <taxon>Magnoliopsida</taxon>
        <taxon>eudicotyledons</taxon>
        <taxon>Gunneridae</taxon>
        <taxon>Pentapetalae</taxon>
        <taxon>rosids</taxon>
        <taxon>malvids</taxon>
        <taxon>Malvales</taxon>
        <taxon>Malvaceae</taxon>
        <taxon>Malvoideae</taxon>
        <taxon>Hibiscus</taxon>
    </lineage>
</organism>
<protein>
    <recommendedName>
        <fullName evidence="1">RNase H type-1 domain-containing protein</fullName>
    </recommendedName>
</protein>
<evidence type="ECO:0000313" key="2">
    <source>
        <dbReference type="EMBL" id="KAK9020266.1"/>
    </source>
</evidence>
<accession>A0ABR2S4W3</accession>
<sequence length="164" mass="18460">MIAYPFWQIWKSRNLWTFSGVYVSPFEVYNKAESSFFEYAHSSTHIPHLRSSKSSPMTFSWTPPTEGWIKINCDASIDVVSGSVGAAVVMCDESSCMVGGDSKLFQSSSVDCTEALPLRLGLKLAFKYNLHYVCFESDNKCLIDILVKKSVLLVFCLYRGRHSS</sequence>
<keyword evidence="3" id="KW-1185">Reference proteome</keyword>
<name>A0ABR2S4W3_9ROSI</name>
<gene>
    <name evidence="2" type="ORF">V6N11_054756</name>
</gene>
<reference evidence="2 3" key="1">
    <citation type="journal article" date="2024" name="G3 (Bethesda)">
        <title>Genome assembly of Hibiscus sabdariffa L. provides insights into metabolisms of medicinal natural products.</title>
        <authorList>
            <person name="Kim T."/>
        </authorList>
    </citation>
    <scope>NUCLEOTIDE SEQUENCE [LARGE SCALE GENOMIC DNA]</scope>
    <source>
        <strain evidence="2">TK-2024</strain>
        <tissue evidence="2">Old leaves</tissue>
    </source>
</reference>
<evidence type="ECO:0000259" key="1">
    <source>
        <dbReference type="Pfam" id="PF13456"/>
    </source>
</evidence>
<dbReference type="Proteomes" id="UP001396334">
    <property type="component" value="Unassembled WGS sequence"/>
</dbReference>
<dbReference type="InterPro" id="IPR002156">
    <property type="entry name" value="RNaseH_domain"/>
</dbReference>